<dbReference type="GO" id="GO:0080044">
    <property type="term" value="F:quercetin 7-O-glucosyltransferase activity"/>
    <property type="evidence" value="ECO:0007669"/>
    <property type="project" value="TreeGrafter"/>
</dbReference>
<organism evidence="5 6">
    <name type="scientific">Striga hermonthica</name>
    <name type="common">Purple witchweed</name>
    <name type="synonym">Buchnera hermonthica</name>
    <dbReference type="NCBI Taxonomy" id="68872"/>
    <lineage>
        <taxon>Eukaryota</taxon>
        <taxon>Viridiplantae</taxon>
        <taxon>Streptophyta</taxon>
        <taxon>Embryophyta</taxon>
        <taxon>Tracheophyta</taxon>
        <taxon>Spermatophyta</taxon>
        <taxon>Magnoliopsida</taxon>
        <taxon>eudicotyledons</taxon>
        <taxon>Gunneridae</taxon>
        <taxon>Pentapetalae</taxon>
        <taxon>asterids</taxon>
        <taxon>lamiids</taxon>
        <taxon>Lamiales</taxon>
        <taxon>Orobanchaceae</taxon>
        <taxon>Buchnereae</taxon>
        <taxon>Striga</taxon>
    </lineage>
</organism>
<dbReference type="SUPFAM" id="SSF53756">
    <property type="entry name" value="UDP-Glycosyltransferase/glycogen phosphorylase"/>
    <property type="match status" value="1"/>
</dbReference>
<dbReference type="InterPro" id="IPR035595">
    <property type="entry name" value="UDP_glycos_trans_CS"/>
</dbReference>
<protein>
    <recommendedName>
        <fullName evidence="4">Glycosyltransferase</fullName>
        <ecNumber evidence="4">2.4.1.-</ecNumber>
    </recommendedName>
</protein>
<name>A0A9N7RI32_STRHE</name>
<dbReference type="FunFam" id="3.40.50.2000:FF:000056">
    <property type="entry name" value="Glycosyltransferase"/>
    <property type="match status" value="1"/>
</dbReference>
<evidence type="ECO:0000313" key="5">
    <source>
        <dbReference type="EMBL" id="CAA0830444.1"/>
    </source>
</evidence>
<gene>
    <name evidence="5" type="ORF">SHERM_25865</name>
</gene>
<evidence type="ECO:0000256" key="2">
    <source>
        <dbReference type="ARBA" id="ARBA00022679"/>
    </source>
</evidence>
<keyword evidence="3" id="KW-0328">Glycosyltransferase</keyword>
<dbReference type="PANTHER" id="PTHR11926:SF774">
    <property type="entry name" value="UDP-GLYCOSYLTRANSFERASE 85A1-RELATED"/>
    <property type="match status" value="1"/>
</dbReference>
<dbReference type="Pfam" id="PF00201">
    <property type="entry name" value="UDPGT"/>
    <property type="match status" value="1"/>
</dbReference>
<dbReference type="PROSITE" id="PS00375">
    <property type="entry name" value="UDPGT"/>
    <property type="match status" value="1"/>
</dbReference>
<proteinExistence type="inferred from homology"/>
<dbReference type="InterPro" id="IPR002213">
    <property type="entry name" value="UDP_glucos_trans"/>
</dbReference>
<evidence type="ECO:0000256" key="4">
    <source>
        <dbReference type="RuleBase" id="RU362057"/>
    </source>
</evidence>
<dbReference type="Gene3D" id="3.40.50.2000">
    <property type="entry name" value="Glycogen Phosphorylase B"/>
    <property type="match status" value="2"/>
</dbReference>
<accession>A0A9N7RI32</accession>
<dbReference type="CDD" id="cd03784">
    <property type="entry name" value="GT1_Gtf-like"/>
    <property type="match status" value="1"/>
</dbReference>
<dbReference type="AlphaFoldDB" id="A0A9N7RI32"/>
<keyword evidence="6" id="KW-1185">Reference proteome</keyword>
<dbReference type="GO" id="GO:0080043">
    <property type="term" value="F:quercetin 3-O-glucosyltransferase activity"/>
    <property type="evidence" value="ECO:0007669"/>
    <property type="project" value="TreeGrafter"/>
</dbReference>
<dbReference type="EMBL" id="CACSLK010027829">
    <property type="protein sequence ID" value="CAA0830444.1"/>
    <property type="molecule type" value="Genomic_DNA"/>
</dbReference>
<sequence>MATNKNQKPHAIMVSLHLQGHITPFVNLALKLASNGFTITFAHLHFVHRQISESQPPTTAASAASDDDVFSRARPSGLDIRYTILSDGLPIDYDRAANFDRHLESFMYQLPDHVDELVGKLIAADPYSDYFLVADSLCIWPEKIARKHNLVNVSFWTEPALVFSLYYHLDLLRENGHVPVNGRRVNVDYIPGIPSINTKDFVSYFHDSDSDLTLLHKLMFRAFDAIAKSLLPEFDPTEWLSSRAQMSVLYVSFGSLAKVDRSVIKEIANGLLLSGVDFIWVVRPGITGNFACDGILPDGFEDSVRGKGLVVPWCDQNRVLSSPAVGGFLTHCGWNSVLESIWYGVPMICYPIFTDQIPNRKLVVDDWRVGINLCDGEVITGDEVRDKIGIVISSDGERSNELRSEIGKVREVMKNGVSKDGSSERNFASFVEDVKGEIVRRKLHGCKETNMGFVG</sequence>
<comment type="caution">
    <text evidence="5">The sequence shown here is derived from an EMBL/GenBank/DDBJ whole genome shotgun (WGS) entry which is preliminary data.</text>
</comment>
<dbReference type="EC" id="2.4.1.-" evidence="4"/>
<reference evidence="5" key="1">
    <citation type="submission" date="2019-12" db="EMBL/GenBank/DDBJ databases">
        <authorList>
            <person name="Scholes J."/>
        </authorList>
    </citation>
    <scope>NUCLEOTIDE SEQUENCE</scope>
</reference>
<evidence type="ECO:0000256" key="1">
    <source>
        <dbReference type="ARBA" id="ARBA00009995"/>
    </source>
</evidence>
<dbReference type="PANTHER" id="PTHR11926">
    <property type="entry name" value="GLUCOSYL/GLUCURONOSYL TRANSFERASES"/>
    <property type="match status" value="1"/>
</dbReference>
<comment type="similarity">
    <text evidence="1 3">Belongs to the UDP-glycosyltransferase family.</text>
</comment>
<dbReference type="OrthoDB" id="5835829at2759"/>
<dbReference type="Proteomes" id="UP001153555">
    <property type="component" value="Unassembled WGS sequence"/>
</dbReference>
<keyword evidence="2 3" id="KW-0808">Transferase</keyword>
<evidence type="ECO:0000313" key="6">
    <source>
        <dbReference type="Proteomes" id="UP001153555"/>
    </source>
</evidence>
<evidence type="ECO:0000256" key="3">
    <source>
        <dbReference type="RuleBase" id="RU003718"/>
    </source>
</evidence>